<evidence type="ECO:0000313" key="4">
    <source>
        <dbReference type="Proteomes" id="UP000469734"/>
    </source>
</evidence>
<dbReference type="SUPFAM" id="SSF46689">
    <property type="entry name" value="Homeodomain-like"/>
    <property type="match status" value="1"/>
</dbReference>
<proteinExistence type="predicted"/>
<dbReference type="InterPro" id="IPR036388">
    <property type="entry name" value="WH-like_DNA-bd_sf"/>
</dbReference>
<evidence type="ECO:0000313" key="1">
    <source>
        <dbReference type="EMBL" id="MYM75735.1"/>
    </source>
</evidence>
<sequence length="86" mass="9490">MKSITPLVQMEPDILGGMPVFKDTLVPVKRMFDYLLAGRPMADFLHDYPAVSRDVAVAVLENDATIFYEAISKAMDSAAMPSSRPK</sequence>
<evidence type="ECO:0000313" key="3">
    <source>
        <dbReference type="Proteomes" id="UP000466332"/>
    </source>
</evidence>
<dbReference type="InterPro" id="IPR009057">
    <property type="entry name" value="Homeodomain-like_sf"/>
</dbReference>
<dbReference type="EMBL" id="WWCS01000032">
    <property type="protein sequence ID" value="MYN43117.1"/>
    <property type="molecule type" value="Genomic_DNA"/>
</dbReference>
<comment type="caution">
    <text evidence="1">The sequence shown here is derived from an EMBL/GenBank/DDBJ whole genome shotgun (WGS) entry which is preliminary data.</text>
</comment>
<dbReference type="Pfam" id="PF04255">
    <property type="entry name" value="DUF433"/>
    <property type="match status" value="1"/>
</dbReference>
<gene>
    <name evidence="2" type="ORF">GTP55_27615</name>
    <name evidence="1" type="ORF">GTP56_26580</name>
</gene>
<evidence type="ECO:0000313" key="2">
    <source>
        <dbReference type="EMBL" id="MYN43117.1"/>
    </source>
</evidence>
<dbReference type="Proteomes" id="UP000466332">
    <property type="component" value="Unassembled WGS sequence"/>
</dbReference>
<name>A0A7X4H5G8_9BURK</name>
<dbReference type="Gene3D" id="1.10.10.10">
    <property type="entry name" value="Winged helix-like DNA-binding domain superfamily/Winged helix DNA-binding domain"/>
    <property type="match status" value="1"/>
</dbReference>
<accession>A0A7X4H5G8</accession>
<dbReference type="AlphaFoldDB" id="A0A7X4H5G8"/>
<protein>
    <submittedName>
        <fullName evidence="1">DUF433 domain-containing protein</fullName>
    </submittedName>
</protein>
<dbReference type="Proteomes" id="UP000469734">
    <property type="component" value="Unassembled WGS sequence"/>
</dbReference>
<dbReference type="EMBL" id="WWCR01000047">
    <property type="protein sequence ID" value="MYM75735.1"/>
    <property type="molecule type" value="Genomic_DNA"/>
</dbReference>
<dbReference type="InterPro" id="IPR007367">
    <property type="entry name" value="DUF433"/>
</dbReference>
<reference evidence="3 4" key="1">
    <citation type="submission" date="2019-12" db="EMBL/GenBank/DDBJ databases">
        <title>Novel species isolated from a subtropical stream in China.</title>
        <authorList>
            <person name="Lu H."/>
        </authorList>
    </citation>
    <scope>NUCLEOTIDE SEQUENCE [LARGE SCALE GENOMIC DNA]</scope>
    <source>
        <strain evidence="2 3">FT109W</strain>
        <strain evidence="1 4">FT134W</strain>
    </source>
</reference>
<keyword evidence="3" id="KW-1185">Reference proteome</keyword>
<organism evidence="1 4">
    <name type="scientific">Duganella margarita</name>
    <dbReference type="NCBI Taxonomy" id="2692170"/>
    <lineage>
        <taxon>Bacteria</taxon>
        <taxon>Pseudomonadati</taxon>
        <taxon>Pseudomonadota</taxon>
        <taxon>Betaproteobacteria</taxon>
        <taxon>Burkholderiales</taxon>
        <taxon>Oxalobacteraceae</taxon>
        <taxon>Telluria group</taxon>
        <taxon>Duganella</taxon>
    </lineage>
</organism>